<proteinExistence type="predicted"/>
<feature type="region of interest" description="Disordered" evidence="1">
    <location>
        <begin position="728"/>
        <end position="755"/>
    </location>
</feature>
<dbReference type="AlphaFoldDB" id="A0A6J8EHY3"/>
<dbReference type="Proteomes" id="UP000507470">
    <property type="component" value="Unassembled WGS sequence"/>
</dbReference>
<dbReference type="InterPro" id="IPR031879">
    <property type="entry name" value="FANCM-MHF-bd"/>
</dbReference>
<feature type="domain" description="Fanconi anemia group M protein MHF binding" evidence="2">
    <location>
        <begin position="10"/>
        <end position="118"/>
    </location>
</feature>
<reference evidence="3 4" key="1">
    <citation type="submission" date="2020-06" db="EMBL/GenBank/DDBJ databases">
        <authorList>
            <person name="Li R."/>
            <person name="Bekaert M."/>
        </authorList>
    </citation>
    <scope>NUCLEOTIDE SEQUENCE [LARGE SCALE GENOMIC DNA]</scope>
    <source>
        <strain evidence="4">wild</strain>
    </source>
</reference>
<evidence type="ECO:0000313" key="4">
    <source>
        <dbReference type="Proteomes" id="UP000507470"/>
    </source>
</evidence>
<evidence type="ECO:0000256" key="1">
    <source>
        <dbReference type="SAM" id="MobiDB-lite"/>
    </source>
</evidence>
<dbReference type="EMBL" id="CACVKT020009040">
    <property type="protein sequence ID" value="CAC5419573.1"/>
    <property type="molecule type" value="Genomic_DNA"/>
</dbReference>
<feature type="compositionally biased region" description="Acidic residues" evidence="1">
    <location>
        <begin position="871"/>
        <end position="884"/>
    </location>
</feature>
<keyword evidence="4" id="KW-1185">Reference proteome</keyword>
<feature type="compositionally biased region" description="Basic and acidic residues" evidence="1">
    <location>
        <begin position="728"/>
        <end position="740"/>
    </location>
</feature>
<dbReference type="Pfam" id="PF16783">
    <property type="entry name" value="FANCM-MHF_bd"/>
    <property type="match status" value="1"/>
</dbReference>
<organism evidence="3 4">
    <name type="scientific">Mytilus coruscus</name>
    <name type="common">Sea mussel</name>
    <dbReference type="NCBI Taxonomy" id="42192"/>
    <lineage>
        <taxon>Eukaryota</taxon>
        <taxon>Metazoa</taxon>
        <taxon>Spiralia</taxon>
        <taxon>Lophotrochozoa</taxon>
        <taxon>Mollusca</taxon>
        <taxon>Bivalvia</taxon>
        <taxon>Autobranchia</taxon>
        <taxon>Pteriomorphia</taxon>
        <taxon>Mytilida</taxon>
        <taxon>Mytiloidea</taxon>
        <taxon>Mytilidae</taxon>
        <taxon>Mytilinae</taxon>
        <taxon>Mytilus</taxon>
    </lineage>
</organism>
<name>A0A6J8EHY3_MYTCO</name>
<feature type="region of interest" description="Disordered" evidence="1">
    <location>
        <begin position="863"/>
        <end position="901"/>
    </location>
</feature>
<sequence length="966" mass="108725">MELRDSKSNEDGGISKDEYEELKRFYDGELSGKTGKTLPEKSTMLSLGETNQTEIENNLSLSDWFPWQNRQQPTFVVDHSNLTKNFVEMVQFLELQEALDPNEDNYGQEMEVFLNEADILKPGQNDEDGGNIRQFFVANDTTIKHGKKKKSLYSQNKPRRSDQLPEFDAFVVSGESDDDLPAIFDKKDDKDDEHVAKIKADEITKAYRKSICIGAHLNRSEKKNKQKKRNFSGNMSVVEVIADTDVNDFVETVPELTVINEESQGNRSNEVGNEFRDENSTHVQIDIEQATLSKMEASDYEKISETEAKSQDEYCEDFTKLLPTFFTMSVDIVSPQKITETNHEVFLVPEAPSIDELEVLVENINNLTTLPKIDMAQLVEEWTLEYSGLNTKYTSSTKKKNNKKIEYNKSSSKYLDVCDDKTAGQDMGEKKNLDKDTDAFSESFDFSNNVSYHQSNNGSYHQKQVANFDMDISSDFDSPIQLLTNKPNKSKRTTTSLTVQNNTSTFDNVEHKISDYSTQSDMANNKKEVTELVEEPTHKLNEDGVEMEIDSFSGSDDFLDTQANFMLASDDFLGEINSDESNEGKKNKDSSLKLNKCVELYRESVSFIEKQRTGEAESSKSSSSNNKRINSCKSVDISLFDDSFMNESVLEAVKTPAVSNEEDMCQSDGRILSPSQYTFSQALAFVHDSDSMDRSFNKTDLSDERGQSVTLINPFDKERNNLTSEFLSKPKENEKLRNDESICSGTSDHQKNKSADYSPEAFTAIKSRAKLDTSQLNLINEIVNMDNTDDFSDDGDGSDVPLFDLGFDVDDDIIPPSPCLSETTSQKSVLKNLGQSLLSSRKSLSFMCDKSRLAGQKTSTFLKPALSPTGEELELEQDDGDDFESSNTKIDEVSNGNKRTSSTFLRKEDTFNVNPVNFDAGDNAVTQKNEDENNVSLSDLHGDFDMPPSPVLSGRDCLVRNQSFHQ</sequence>
<feature type="region of interest" description="Disordered" evidence="1">
    <location>
        <begin position="921"/>
        <end position="948"/>
    </location>
</feature>
<evidence type="ECO:0000313" key="3">
    <source>
        <dbReference type="EMBL" id="CAC5419573.1"/>
    </source>
</evidence>
<accession>A0A6J8EHY3</accession>
<evidence type="ECO:0000259" key="2">
    <source>
        <dbReference type="Pfam" id="PF16783"/>
    </source>
</evidence>
<protein>
    <recommendedName>
        <fullName evidence="2">Fanconi anemia group M protein MHF binding domain-containing protein</fullName>
    </recommendedName>
</protein>
<dbReference type="OrthoDB" id="6513042at2759"/>
<gene>
    <name evidence="3" type="ORF">MCOR_51895</name>
</gene>